<dbReference type="PROSITE" id="PS50965">
    <property type="entry name" value="NERD"/>
    <property type="match status" value="1"/>
</dbReference>
<dbReference type="GO" id="GO:0006265">
    <property type="term" value="P:DNA topological change"/>
    <property type="evidence" value="ECO:0007669"/>
    <property type="project" value="InterPro"/>
</dbReference>
<keyword evidence="1" id="KW-1133">Transmembrane helix</keyword>
<accession>A0A1V4SGC7</accession>
<reference evidence="3 4" key="1">
    <citation type="submission" date="2017-03" db="EMBL/GenBank/DDBJ databases">
        <title>Genome sequence of Clostridium hungatei DSM 14427.</title>
        <authorList>
            <person name="Poehlein A."/>
            <person name="Daniel R."/>
        </authorList>
    </citation>
    <scope>NUCLEOTIDE SEQUENCE [LARGE SCALE GENOMIC DNA]</scope>
    <source>
        <strain evidence="3 4">DSM 14427</strain>
    </source>
</reference>
<evidence type="ECO:0000313" key="3">
    <source>
        <dbReference type="EMBL" id="OPX42910.1"/>
    </source>
</evidence>
<dbReference type="Pfam" id="PF08378">
    <property type="entry name" value="NERD"/>
    <property type="match status" value="1"/>
</dbReference>
<sequence length="261" mass="30035">MIVFDEVIKMGTLIDILKATWYLWALIFAVSIFKLFRPRIKGFFGEKSVAFFLSRLDPAKYKVINNIMLQAGSRTTQIDHVVVSNYGIFVIETKNYQGWILGNEFDDYWTQVIFKRKEKLHNPIKQNYGHIQALKDALSEYENANYVSIVAFTTKAELKVKADTDVVYTVNLPKTIGKYSNETVSDFVKEQIYEKLLSLNIDNKENRKAHVQAIHNNLEDKHKKVDANTCPKCGGKLVLRNGKYGQFKGCGNYPKCRFIAK</sequence>
<dbReference type="InterPro" id="IPR013498">
    <property type="entry name" value="Topo_IA_Znf"/>
</dbReference>
<gene>
    <name evidence="3" type="primary">topA_2</name>
    <name evidence="3" type="ORF">CLHUN_32340</name>
</gene>
<dbReference type="GO" id="GO:0003916">
    <property type="term" value="F:DNA topoisomerase activity"/>
    <property type="evidence" value="ECO:0007669"/>
    <property type="project" value="InterPro"/>
</dbReference>
<dbReference type="GO" id="GO:0003677">
    <property type="term" value="F:DNA binding"/>
    <property type="evidence" value="ECO:0007669"/>
    <property type="project" value="InterPro"/>
</dbReference>
<organism evidence="3 4">
    <name type="scientific">Ruminiclostridium hungatei</name>
    <name type="common">Clostridium hungatei</name>
    <dbReference type="NCBI Taxonomy" id="48256"/>
    <lineage>
        <taxon>Bacteria</taxon>
        <taxon>Bacillati</taxon>
        <taxon>Bacillota</taxon>
        <taxon>Clostridia</taxon>
        <taxon>Eubacteriales</taxon>
        <taxon>Oscillospiraceae</taxon>
        <taxon>Ruminiclostridium</taxon>
    </lineage>
</organism>
<dbReference type="AlphaFoldDB" id="A0A1V4SGC7"/>
<dbReference type="EC" id="5.99.1.2" evidence="3"/>
<evidence type="ECO:0000313" key="4">
    <source>
        <dbReference type="Proteomes" id="UP000191554"/>
    </source>
</evidence>
<feature type="transmembrane region" description="Helical" evidence="1">
    <location>
        <begin position="19"/>
        <end position="36"/>
    </location>
</feature>
<keyword evidence="1" id="KW-0472">Membrane</keyword>
<evidence type="ECO:0000259" key="2">
    <source>
        <dbReference type="PROSITE" id="PS50965"/>
    </source>
</evidence>
<dbReference type="Gene3D" id="3.30.65.10">
    <property type="entry name" value="Bacterial Topoisomerase I, domain 1"/>
    <property type="match status" value="1"/>
</dbReference>
<keyword evidence="4" id="KW-1185">Reference proteome</keyword>
<keyword evidence="3" id="KW-0413">Isomerase</keyword>
<protein>
    <submittedName>
        <fullName evidence="3">DNA topoisomerase 1</fullName>
        <ecNumber evidence="3">5.99.1.2</ecNumber>
    </submittedName>
</protein>
<dbReference type="GO" id="GO:0005694">
    <property type="term" value="C:chromosome"/>
    <property type="evidence" value="ECO:0007669"/>
    <property type="project" value="InterPro"/>
</dbReference>
<dbReference type="SUPFAM" id="SSF57783">
    <property type="entry name" value="Zinc beta-ribbon"/>
    <property type="match status" value="1"/>
</dbReference>
<dbReference type="Pfam" id="PF01396">
    <property type="entry name" value="Zn_ribbon_Top1"/>
    <property type="match status" value="1"/>
</dbReference>
<keyword evidence="1" id="KW-0812">Transmembrane</keyword>
<dbReference type="Proteomes" id="UP000191554">
    <property type="component" value="Unassembled WGS sequence"/>
</dbReference>
<dbReference type="InterPro" id="IPR011528">
    <property type="entry name" value="NERD"/>
</dbReference>
<feature type="domain" description="NERD" evidence="2">
    <location>
        <begin position="41"/>
        <end position="157"/>
    </location>
</feature>
<evidence type="ECO:0000256" key="1">
    <source>
        <dbReference type="SAM" id="Phobius"/>
    </source>
</evidence>
<proteinExistence type="predicted"/>
<dbReference type="STRING" id="48256.CLHUN_32340"/>
<name>A0A1V4SGC7_RUMHU</name>
<dbReference type="EMBL" id="MZGX01000023">
    <property type="protein sequence ID" value="OPX42910.1"/>
    <property type="molecule type" value="Genomic_DNA"/>
</dbReference>
<comment type="caution">
    <text evidence="3">The sequence shown here is derived from an EMBL/GenBank/DDBJ whole genome shotgun (WGS) entry which is preliminary data.</text>
</comment>